<sequence>MWRQKNSINCVVIVIFFMMAIHVSAGEVVKPQIDLNGQYKAISWIYSTRGEQIDKEKDLDLTLVFRKNKFFLNTLMYEVDNTVHILAGTSSDKYKAFWTDGGYKLVIEIYVAEDGTYKLDGGGNPVKSVSSFYFSKDEKQLFWETLFPNGMLVTRKYEKVVSSKDL</sequence>
<comment type="caution">
    <text evidence="1">The sequence shown here is derived from an EMBL/GenBank/DDBJ whole genome shotgun (WGS) entry which is preliminary data.</text>
</comment>
<proteinExistence type="predicted"/>
<name>A0A1F7RZ29_9BACT</name>
<evidence type="ECO:0000313" key="2">
    <source>
        <dbReference type="Proteomes" id="UP000179266"/>
    </source>
</evidence>
<accession>A0A1F7RZ29</accession>
<reference evidence="1 2" key="1">
    <citation type="journal article" date="2016" name="Nat. Commun.">
        <title>Thousands of microbial genomes shed light on interconnected biogeochemical processes in an aquifer system.</title>
        <authorList>
            <person name="Anantharaman K."/>
            <person name="Brown C.T."/>
            <person name="Hug L.A."/>
            <person name="Sharon I."/>
            <person name="Castelle C.J."/>
            <person name="Probst A.J."/>
            <person name="Thomas B.C."/>
            <person name="Singh A."/>
            <person name="Wilkins M.J."/>
            <person name="Karaoz U."/>
            <person name="Brodie E.L."/>
            <person name="Williams K.H."/>
            <person name="Hubbard S.S."/>
            <person name="Banfield J.F."/>
        </authorList>
    </citation>
    <scope>NUCLEOTIDE SEQUENCE [LARGE SCALE GENOMIC DNA]</scope>
</reference>
<gene>
    <name evidence="1" type="ORF">A2161_21975</name>
</gene>
<organism evidence="1 2">
    <name type="scientific">Candidatus Schekmanbacteria bacterium RBG_13_48_7</name>
    <dbReference type="NCBI Taxonomy" id="1817878"/>
    <lineage>
        <taxon>Bacteria</taxon>
        <taxon>Candidatus Schekmaniibacteriota</taxon>
    </lineage>
</organism>
<dbReference type="Proteomes" id="UP000179266">
    <property type="component" value="Unassembled WGS sequence"/>
</dbReference>
<evidence type="ECO:0000313" key="1">
    <source>
        <dbReference type="EMBL" id="OGL46690.1"/>
    </source>
</evidence>
<protein>
    <submittedName>
        <fullName evidence="1">Uncharacterized protein</fullName>
    </submittedName>
</protein>
<dbReference type="EMBL" id="MGDD01000118">
    <property type="protein sequence ID" value="OGL46690.1"/>
    <property type="molecule type" value="Genomic_DNA"/>
</dbReference>
<dbReference type="AlphaFoldDB" id="A0A1F7RZ29"/>